<dbReference type="Pfam" id="PF11903">
    <property type="entry name" value="ParD_like"/>
    <property type="match status" value="1"/>
</dbReference>
<evidence type="ECO:0000313" key="1">
    <source>
        <dbReference type="EMBL" id="MBI1686169.1"/>
    </source>
</evidence>
<accession>A0ABS0T2W4</accession>
<dbReference type="InterPro" id="IPR021831">
    <property type="entry name" value="ParD-like"/>
</dbReference>
<sequence length="70" mass="7761">MGIVNIEDELHEQLRRASKASYRSINGQAAFWIRIGMLSELNPGLTFQELVARELREAGVDAPDLVAPVP</sequence>
<gene>
    <name evidence="1" type="ORF">I4Q42_21080</name>
</gene>
<evidence type="ECO:0000313" key="2">
    <source>
        <dbReference type="Proteomes" id="UP000639859"/>
    </source>
</evidence>
<proteinExistence type="predicted"/>
<name>A0ABS0T2W4_9CAUL</name>
<dbReference type="Proteomes" id="UP000639859">
    <property type="component" value="Unassembled WGS sequence"/>
</dbReference>
<protein>
    <submittedName>
        <fullName evidence="1">ParD-like family protein</fullName>
    </submittedName>
</protein>
<keyword evidence="2" id="KW-1185">Reference proteome</keyword>
<comment type="caution">
    <text evidence="1">The sequence shown here is derived from an EMBL/GenBank/DDBJ whole genome shotgun (WGS) entry which is preliminary data.</text>
</comment>
<reference evidence="1 2" key="1">
    <citation type="submission" date="2020-11" db="EMBL/GenBank/DDBJ databases">
        <title>genome sequence of strain KACC 18849.</title>
        <authorList>
            <person name="Gao J."/>
            <person name="Zhang X."/>
        </authorList>
    </citation>
    <scope>NUCLEOTIDE SEQUENCE [LARGE SCALE GENOMIC DNA]</scope>
    <source>
        <strain evidence="1 2">KACC 18849</strain>
    </source>
</reference>
<dbReference type="EMBL" id="JADWOX010000019">
    <property type="protein sequence ID" value="MBI1686169.1"/>
    <property type="molecule type" value="Genomic_DNA"/>
</dbReference>
<organism evidence="1 2">
    <name type="scientific">Caulobacter hibisci</name>
    <dbReference type="NCBI Taxonomy" id="2035993"/>
    <lineage>
        <taxon>Bacteria</taxon>
        <taxon>Pseudomonadati</taxon>
        <taxon>Pseudomonadota</taxon>
        <taxon>Alphaproteobacteria</taxon>
        <taxon>Caulobacterales</taxon>
        <taxon>Caulobacteraceae</taxon>
        <taxon>Caulobacter</taxon>
    </lineage>
</organism>
<dbReference type="RefSeq" id="WP_198578063.1">
    <property type="nucleotide sequence ID" value="NZ_JADWOX010000019.1"/>
</dbReference>